<comment type="pathway">
    <text evidence="2">Cell wall biogenesis; peptidoglycan biosynthesis.</text>
</comment>
<dbReference type="eggNOG" id="COG5009">
    <property type="taxonomic scope" value="Bacteria"/>
</dbReference>
<evidence type="ECO:0000256" key="10">
    <source>
        <dbReference type="ARBA" id="ARBA00022801"/>
    </source>
</evidence>
<sequence length="785" mass="88596">MLNTRPSLSPPIDTNMSNKKNTTTSRSIAGKIIKVLWIALFAGLFGFAIFVWSVSVDFLGLYGDLPDFKTLENPDNELASELYSADGVLLGKYYRENRSPVSYNELSKNLINALVATEDIRFEDHSGIDPKGLARVLFKTILMGQRSAGGGSTLSQQTAKNLFKTRGEASQGTLSSVPGLRMLIIKTKEWIVATQLEKAYTKDEILTMYLNTSEFGSNAFGIKTAAKTFFNKDPKDLNIQESAVLVGLFKAPTYYSPVYNPENSTRRRNTVLNQMRKYDYLNQAQYDSISQLPIELDYNVESHNRGLATYFREIVKSDLLKWTKENLKADGKPYDLYGDGLRIYTTIDSRLQKYAEESVDEHMRELQAKFVSELRGREPWVDSDNRVIPNFLETMIKRTEAYRVLVNKYGADSDSVKIKLNEKKNMKVFSWEKGEIDTVMSSMDSLRYYKTFLQAGFVSMDPHSGHIKAWVGGLNHKYFKYDHVREGKRQPGSTFKPFVYAAAIENGYSPCYTVVDQPVEVNIPGQPAWSPNNADGKFTYEKMTIRQAMAQSINSITAYMMKQISPEVVVETAHRLGITSDLDPVPALALGTSDVSILEMVGAMSTFANKGEHIKPYYIDRIEDKNGNVLHQFPARKTPAMNEEDAYLMLHMLQGGFEERGGTSQGVPMHLREGNELGGKTGTTQNASDGWYIGLSKDLVSGVWVGGDDRAIHFRSWISGQGARTARPIWVKYMTKVYEDPTLGITKGTFEKPEQPLSVELDCEEYQIQTDEYTDFDYDQRSNDF</sequence>
<comment type="catalytic activity">
    <reaction evidence="17">
        <text>[GlcNAc-(1-&gt;4)-Mur2Ac(oyl-L-Ala-gamma-D-Glu-L-Lys-D-Ala-D-Ala)](n)-di-trans,octa-cis-undecaprenyl diphosphate + beta-D-GlcNAc-(1-&gt;4)-Mur2Ac(oyl-L-Ala-gamma-D-Glu-L-Lys-D-Ala-D-Ala)-di-trans,octa-cis-undecaprenyl diphosphate = [GlcNAc-(1-&gt;4)-Mur2Ac(oyl-L-Ala-gamma-D-Glu-L-Lys-D-Ala-D-Ala)](n+1)-di-trans,octa-cis-undecaprenyl diphosphate + di-trans,octa-cis-undecaprenyl diphosphate + H(+)</text>
        <dbReference type="Rhea" id="RHEA:23708"/>
        <dbReference type="Rhea" id="RHEA-COMP:9602"/>
        <dbReference type="Rhea" id="RHEA-COMP:9603"/>
        <dbReference type="ChEBI" id="CHEBI:15378"/>
        <dbReference type="ChEBI" id="CHEBI:58405"/>
        <dbReference type="ChEBI" id="CHEBI:60033"/>
        <dbReference type="ChEBI" id="CHEBI:78435"/>
        <dbReference type="EC" id="2.4.99.28"/>
    </reaction>
</comment>
<gene>
    <name evidence="22" type="ordered locus">Echvi_0618</name>
</gene>
<dbReference type="InterPro" id="IPR001264">
    <property type="entry name" value="Glyco_trans_51"/>
</dbReference>
<comment type="similarity">
    <text evidence="4">In the N-terminal section; belongs to the glycosyltransferase 51 family.</text>
</comment>
<keyword evidence="8" id="KW-0328">Glycosyltransferase</keyword>
<keyword evidence="19" id="KW-0812">Transmembrane</keyword>
<evidence type="ECO:0000313" key="23">
    <source>
        <dbReference type="Proteomes" id="UP000010796"/>
    </source>
</evidence>
<keyword evidence="12" id="KW-0573">Peptidoglycan synthesis</keyword>
<accession>L0FVV5</accession>
<dbReference type="PATRIC" id="fig|926556.3.peg.611"/>
<keyword evidence="6 22" id="KW-0121">Carboxypeptidase</keyword>
<keyword evidence="9" id="KW-0808">Transferase</keyword>
<dbReference type="AlphaFoldDB" id="L0FVV5"/>
<reference evidence="23" key="1">
    <citation type="submission" date="2012-02" db="EMBL/GenBank/DDBJ databases">
        <title>The complete genome of Echinicola vietnamensis DSM 17526.</title>
        <authorList>
            <person name="Lucas S."/>
            <person name="Copeland A."/>
            <person name="Lapidus A."/>
            <person name="Glavina del Rio T."/>
            <person name="Dalin E."/>
            <person name="Tice H."/>
            <person name="Bruce D."/>
            <person name="Goodwin L."/>
            <person name="Pitluck S."/>
            <person name="Peters L."/>
            <person name="Ovchinnikova G."/>
            <person name="Teshima H."/>
            <person name="Kyrpides N."/>
            <person name="Mavromatis K."/>
            <person name="Ivanova N."/>
            <person name="Brettin T."/>
            <person name="Detter J.C."/>
            <person name="Han C."/>
            <person name="Larimer F."/>
            <person name="Land M."/>
            <person name="Hauser L."/>
            <person name="Markowitz V."/>
            <person name="Cheng J.-F."/>
            <person name="Hugenholtz P."/>
            <person name="Woyke T."/>
            <person name="Wu D."/>
            <person name="Brambilla E."/>
            <person name="Klenk H.-P."/>
            <person name="Eisen J.A."/>
        </authorList>
    </citation>
    <scope>NUCLEOTIDE SEQUENCE [LARGE SCALE GENOMIC DNA]</scope>
    <source>
        <strain evidence="23">DSM 17526 / LMG 23754 / KMM 6221</strain>
    </source>
</reference>
<keyword evidence="7" id="KW-0645">Protease</keyword>
<dbReference type="STRING" id="926556.Echvi_0618"/>
<evidence type="ECO:0000256" key="8">
    <source>
        <dbReference type="ARBA" id="ARBA00022676"/>
    </source>
</evidence>
<keyword evidence="10" id="KW-0378">Hydrolase</keyword>
<evidence type="ECO:0000256" key="6">
    <source>
        <dbReference type="ARBA" id="ARBA00022645"/>
    </source>
</evidence>
<evidence type="ECO:0000256" key="15">
    <source>
        <dbReference type="ARBA" id="ARBA00023316"/>
    </source>
</evidence>
<dbReference type="Pfam" id="PF00912">
    <property type="entry name" value="Transgly"/>
    <property type="match status" value="1"/>
</dbReference>
<proteinExistence type="inferred from homology"/>
<dbReference type="InterPro" id="IPR012338">
    <property type="entry name" value="Beta-lactam/transpept-like"/>
</dbReference>
<evidence type="ECO:0000259" key="20">
    <source>
        <dbReference type="Pfam" id="PF00905"/>
    </source>
</evidence>
<keyword evidence="19" id="KW-1133">Transmembrane helix</keyword>
<dbReference type="PANTHER" id="PTHR32282:SF11">
    <property type="entry name" value="PENICILLIN-BINDING PROTEIN 1B"/>
    <property type="match status" value="1"/>
</dbReference>
<evidence type="ECO:0000256" key="13">
    <source>
        <dbReference type="ARBA" id="ARBA00023136"/>
    </source>
</evidence>
<feature type="domain" description="Glycosyl transferase family 51" evidence="21">
    <location>
        <begin position="88"/>
        <end position="275"/>
    </location>
</feature>
<evidence type="ECO:0000259" key="21">
    <source>
        <dbReference type="Pfam" id="PF00912"/>
    </source>
</evidence>
<dbReference type="InterPro" id="IPR036950">
    <property type="entry name" value="PBP_transglycosylase"/>
</dbReference>
<dbReference type="GO" id="GO:0009252">
    <property type="term" value="P:peptidoglycan biosynthetic process"/>
    <property type="evidence" value="ECO:0007669"/>
    <property type="project" value="UniProtKB-KW"/>
</dbReference>
<evidence type="ECO:0000256" key="16">
    <source>
        <dbReference type="ARBA" id="ARBA00034000"/>
    </source>
</evidence>
<protein>
    <submittedName>
        <fullName evidence="22">Membrane carboxypeptidase/penicillin-binding protein</fullName>
    </submittedName>
</protein>
<keyword evidence="23" id="KW-1185">Reference proteome</keyword>
<evidence type="ECO:0000256" key="5">
    <source>
        <dbReference type="ARBA" id="ARBA00022475"/>
    </source>
</evidence>
<dbReference type="GO" id="GO:0008360">
    <property type="term" value="P:regulation of cell shape"/>
    <property type="evidence" value="ECO:0007669"/>
    <property type="project" value="UniProtKB-KW"/>
</dbReference>
<dbReference type="Gene3D" id="1.10.3810.10">
    <property type="entry name" value="Biosynthetic peptidoglycan transglycosylase-like"/>
    <property type="match status" value="1"/>
</dbReference>
<feature type="region of interest" description="Disordered" evidence="18">
    <location>
        <begin position="1"/>
        <end position="22"/>
    </location>
</feature>
<name>L0FVV5_ECHVK</name>
<comment type="catalytic activity">
    <reaction evidence="16">
        <text>Preferential cleavage: (Ac)2-L-Lys-D-Ala-|-D-Ala. Also transpeptidation of peptidyl-alanyl moieties that are N-acyl substituents of D-alanine.</text>
        <dbReference type="EC" id="3.4.16.4"/>
    </reaction>
</comment>
<feature type="transmembrane region" description="Helical" evidence="19">
    <location>
        <begin position="35"/>
        <end position="54"/>
    </location>
</feature>
<evidence type="ECO:0000256" key="14">
    <source>
        <dbReference type="ARBA" id="ARBA00023268"/>
    </source>
</evidence>
<evidence type="ECO:0000256" key="4">
    <source>
        <dbReference type="ARBA" id="ARBA00007739"/>
    </source>
</evidence>
<keyword evidence="14" id="KW-0511">Multifunctional enzyme</keyword>
<dbReference type="Proteomes" id="UP000010796">
    <property type="component" value="Chromosome"/>
</dbReference>
<keyword evidence="15" id="KW-0961">Cell wall biogenesis/degradation</keyword>
<evidence type="ECO:0000256" key="7">
    <source>
        <dbReference type="ARBA" id="ARBA00022670"/>
    </source>
</evidence>
<dbReference type="SUPFAM" id="SSF56601">
    <property type="entry name" value="beta-lactamase/transpeptidase-like"/>
    <property type="match status" value="1"/>
</dbReference>
<comment type="subcellular location">
    <subcellularLocation>
        <location evidence="1">Cell membrane</location>
    </subcellularLocation>
</comment>
<dbReference type="GO" id="GO:0008955">
    <property type="term" value="F:peptidoglycan glycosyltransferase activity"/>
    <property type="evidence" value="ECO:0007669"/>
    <property type="project" value="UniProtKB-EC"/>
</dbReference>
<evidence type="ECO:0000256" key="1">
    <source>
        <dbReference type="ARBA" id="ARBA00004236"/>
    </source>
</evidence>
<keyword evidence="11" id="KW-0133">Cell shape</keyword>
<evidence type="ECO:0000256" key="18">
    <source>
        <dbReference type="SAM" id="MobiDB-lite"/>
    </source>
</evidence>
<keyword evidence="5" id="KW-1003">Cell membrane</keyword>
<evidence type="ECO:0000256" key="17">
    <source>
        <dbReference type="ARBA" id="ARBA00049902"/>
    </source>
</evidence>
<evidence type="ECO:0000256" key="9">
    <source>
        <dbReference type="ARBA" id="ARBA00022679"/>
    </source>
</evidence>
<dbReference type="GO" id="GO:0006508">
    <property type="term" value="P:proteolysis"/>
    <property type="evidence" value="ECO:0007669"/>
    <property type="project" value="UniProtKB-KW"/>
</dbReference>
<feature type="domain" description="Penicillin-binding protein transpeptidase" evidence="20">
    <location>
        <begin position="456"/>
        <end position="689"/>
    </location>
</feature>
<dbReference type="InterPro" id="IPR023346">
    <property type="entry name" value="Lysozyme-like_dom_sf"/>
</dbReference>
<evidence type="ECO:0000256" key="2">
    <source>
        <dbReference type="ARBA" id="ARBA00004752"/>
    </source>
</evidence>
<dbReference type="KEGG" id="evi:Echvi_0618"/>
<dbReference type="GO" id="GO:0005886">
    <property type="term" value="C:plasma membrane"/>
    <property type="evidence" value="ECO:0007669"/>
    <property type="project" value="UniProtKB-SubCell"/>
</dbReference>
<dbReference type="GO" id="GO:0030288">
    <property type="term" value="C:outer membrane-bounded periplasmic space"/>
    <property type="evidence" value="ECO:0007669"/>
    <property type="project" value="TreeGrafter"/>
</dbReference>
<comment type="similarity">
    <text evidence="3">In the C-terminal section; belongs to the transpeptidase family.</text>
</comment>
<dbReference type="GO" id="GO:0008658">
    <property type="term" value="F:penicillin binding"/>
    <property type="evidence" value="ECO:0007669"/>
    <property type="project" value="InterPro"/>
</dbReference>
<evidence type="ECO:0000256" key="3">
    <source>
        <dbReference type="ARBA" id="ARBA00007090"/>
    </source>
</evidence>
<dbReference type="PANTHER" id="PTHR32282">
    <property type="entry name" value="BINDING PROTEIN TRANSPEPTIDASE, PUTATIVE-RELATED"/>
    <property type="match status" value="1"/>
</dbReference>
<dbReference type="Gene3D" id="3.40.710.10">
    <property type="entry name" value="DD-peptidase/beta-lactamase superfamily"/>
    <property type="match status" value="2"/>
</dbReference>
<dbReference type="InterPro" id="IPR050396">
    <property type="entry name" value="Glycosyltr_51/Transpeptidase"/>
</dbReference>
<evidence type="ECO:0000256" key="11">
    <source>
        <dbReference type="ARBA" id="ARBA00022960"/>
    </source>
</evidence>
<dbReference type="Pfam" id="PF00905">
    <property type="entry name" value="Transpeptidase"/>
    <property type="match status" value="1"/>
</dbReference>
<dbReference type="EMBL" id="CP003346">
    <property type="protein sequence ID" value="AGA76896.1"/>
    <property type="molecule type" value="Genomic_DNA"/>
</dbReference>
<evidence type="ECO:0000256" key="12">
    <source>
        <dbReference type="ARBA" id="ARBA00022984"/>
    </source>
</evidence>
<dbReference type="GO" id="GO:0009002">
    <property type="term" value="F:serine-type D-Ala-D-Ala carboxypeptidase activity"/>
    <property type="evidence" value="ECO:0007669"/>
    <property type="project" value="UniProtKB-EC"/>
</dbReference>
<organism evidence="22 23">
    <name type="scientific">Echinicola vietnamensis (strain DSM 17526 / LMG 23754 / KMM 6221)</name>
    <dbReference type="NCBI Taxonomy" id="926556"/>
    <lineage>
        <taxon>Bacteria</taxon>
        <taxon>Pseudomonadati</taxon>
        <taxon>Bacteroidota</taxon>
        <taxon>Cytophagia</taxon>
        <taxon>Cytophagales</taxon>
        <taxon>Cyclobacteriaceae</taxon>
        <taxon>Echinicola</taxon>
    </lineage>
</organism>
<evidence type="ECO:0000313" key="22">
    <source>
        <dbReference type="EMBL" id="AGA76896.1"/>
    </source>
</evidence>
<keyword evidence="13 19" id="KW-0472">Membrane</keyword>
<evidence type="ECO:0000256" key="19">
    <source>
        <dbReference type="SAM" id="Phobius"/>
    </source>
</evidence>
<dbReference type="InterPro" id="IPR001460">
    <property type="entry name" value="PCN-bd_Tpept"/>
</dbReference>
<dbReference type="HOGENOM" id="CLU_006354_2_4_10"/>
<dbReference type="GO" id="GO:0071555">
    <property type="term" value="P:cell wall organization"/>
    <property type="evidence" value="ECO:0007669"/>
    <property type="project" value="UniProtKB-KW"/>
</dbReference>
<dbReference type="SUPFAM" id="SSF53955">
    <property type="entry name" value="Lysozyme-like"/>
    <property type="match status" value="1"/>
</dbReference>